<dbReference type="SUPFAM" id="SSF56112">
    <property type="entry name" value="Protein kinase-like (PK-like)"/>
    <property type="match status" value="1"/>
</dbReference>
<dbReference type="InterPro" id="IPR045133">
    <property type="entry name" value="IRE1/2-like"/>
</dbReference>
<dbReference type="GO" id="GO:0070059">
    <property type="term" value="P:intrinsic apoptotic signaling pathway in response to endoplasmic reticulum stress"/>
    <property type="evidence" value="ECO:0007669"/>
    <property type="project" value="TreeGrafter"/>
</dbReference>
<dbReference type="FunFam" id="3.30.200.20:FF:000443">
    <property type="entry name" value="Serine/threonine-protein kinase/endoribonuclease IRE1"/>
    <property type="match status" value="1"/>
</dbReference>
<keyword evidence="8 16" id="KW-0418">Kinase</keyword>
<evidence type="ECO:0000256" key="9">
    <source>
        <dbReference type="ARBA" id="ARBA00022840"/>
    </source>
</evidence>
<evidence type="ECO:0000256" key="13">
    <source>
        <dbReference type="SAM" id="SignalP"/>
    </source>
</evidence>
<dbReference type="EMBL" id="KQ087210">
    <property type="protein sequence ID" value="KLT41977.1"/>
    <property type="molecule type" value="Genomic_DNA"/>
</dbReference>
<feature type="domain" description="KEN" evidence="15">
    <location>
        <begin position="984"/>
        <end position="1114"/>
    </location>
</feature>
<comment type="subcellular location">
    <subcellularLocation>
        <location evidence="1">Membrane</location>
        <topology evidence="1">Single-pass type I membrane protein</topology>
    </subcellularLocation>
</comment>
<keyword evidence="3" id="KW-0723">Serine/threonine-protein kinase</keyword>
<keyword evidence="17" id="KW-1185">Reference proteome</keyword>
<dbReference type="InterPro" id="IPR018391">
    <property type="entry name" value="PQQ_b-propeller_rpt"/>
</dbReference>
<dbReference type="AlphaFoldDB" id="A0A0J0XLL4"/>
<dbReference type="SMART" id="SM00220">
    <property type="entry name" value="S_TKc"/>
    <property type="match status" value="1"/>
</dbReference>
<evidence type="ECO:0000256" key="11">
    <source>
        <dbReference type="ARBA" id="ARBA00023136"/>
    </source>
</evidence>
<dbReference type="InterPro" id="IPR000719">
    <property type="entry name" value="Prot_kinase_dom"/>
</dbReference>
<dbReference type="SUPFAM" id="SSF50998">
    <property type="entry name" value="Quinoprotein alcohol dehydrogenase-like"/>
    <property type="match status" value="1"/>
</dbReference>
<evidence type="ECO:0000256" key="4">
    <source>
        <dbReference type="ARBA" id="ARBA00022679"/>
    </source>
</evidence>
<organism evidence="16 17">
    <name type="scientific">Cutaneotrichosporon oleaginosum</name>
    <dbReference type="NCBI Taxonomy" id="879819"/>
    <lineage>
        <taxon>Eukaryota</taxon>
        <taxon>Fungi</taxon>
        <taxon>Dikarya</taxon>
        <taxon>Basidiomycota</taxon>
        <taxon>Agaricomycotina</taxon>
        <taxon>Tremellomycetes</taxon>
        <taxon>Trichosporonales</taxon>
        <taxon>Trichosporonaceae</taxon>
        <taxon>Cutaneotrichosporon</taxon>
    </lineage>
</organism>
<dbReference type="SMART" id="SM00580">
    <property type="entry name" value="PUG"/>
    <property type="match status" value="1"/>
</dbReference>
<dbReference type="RefSeq" id="XP_018278468.1">
    <property type="nucleotide sequence ID" value="XM_018421394.1"/>
</dbReference>
<dbReference type="STRING" id="879819.A0A0J0XLL4"/>
<dbReference type="InterPro" id="IPR015943">
    <property type="entry name" value="WD40/YVTN_repeat-like_dom_sf"/>
</dbReference>
<dbReference type="Gene3D" id="3.30.200.20">
    <property type="entry name" value="Phosphorylase Kinase, domain 1"/>
    <property type="match status" value="1"/>
</dbReference>
<accession>A0A0J0XLL4</accession>
<name>A0A0J0XLL4_9TREE</name>
<dbReference type="Pfam" id="PF00069">
    <property type="entry name" value="Pkinase"/>
    <property type="match status" value="1"/>
</dbReference>
<dbReference type="Proteomes" id="UP000053611">
    <property type="component" value="Unassembled WGS sequence"/>
</dbReference>
<dbReference type="PANTHER" id="PTHR13954:SF6">
    <property type="entry name" value="NON-SPECIFIC SERINE_THREONINE PROTEIN KINASE"/>
    <property type="match status" value="1"/>
</dbReference>
<keyword evidence="4" id="KW-0808">Transferase</keyword>
<dbReference type="EC" id="2.7.11.1" evidence="2"/>
<feature type="signal peptide" evidence="13">
    <location>
        <begin position="1"/>
        <end position="24"/>
    </location>
</feature>
<dbReference type="Gene3D" id="2.130.10.10">
    <property type="entry name" value="YVTN repeat-like/Quinoprotein amine dehydrogenase"/>
    <property type="match status" value="1"/>
</dbReference>
<dbReference type="GO" id="GO:0036498">
    <property type="term" value="P:IRE1-mediated unfolded protein response"/>
    <property type="evidence" value="ECO:0007669"/>
    <property type="project" value="TreeGrafter"/>
</dbReference>
<evidence type="ECO:0000313" key="17">
    <source>
        <dbReference type="Proteomes" id="UP000053611"/>
    </source>
</evidence>
<dbReference type="GO" id="GO:0004674">
    <property type="term" value="F:protein serine/threonine kinase activity"/>
    <property type="evidence" value="ECO:0007669"/>
    <property type="project" value="UniProtKB-KW"/>
</dbReference>
<keyword evidence="9" id="KW-0067">ATP-binding</keyword>
<dbReference type="PROSITE" id="PS00108">
    <property type="entry name" value="PROTEIN_KINASE_ST"/>
    <property type="match status" value="1"/>
</dbReference>
<keyword evidence="10" id="KW-1133">Transmembrane helix</keyword>
<keyword evidence="6 13" id="KW-0732">Signal</keyword>
<evidence type="ECO:0000256" key="6">
    <source>
        <dbReference type="ARBA" id="ARBA00022729"/>
    </source>
</evidence>
<evidence type="ECO:0000256" key="8">
    <source>
        <dbReference type="ARBA" id="ARBA00022777"/>
    </source>
</evidence>
<feature type="compositionally biased region" description="Low complexity" evidence="12">
    <location>
        <begin position="627"/>
        <end position="638"/>
    </location>
</feature>
<keyword evidence="7" id="KW-0547">Nucleotide-binding</keyword>
<dbReference type="CDD" id="cd10422">
    <property type="entry name" value="RNase_Ire1"/>
    <property type="match status" value="1"/>
</dbReference>
<evidence type="ECO:0000256" key="3">
    <source>
        <dbReference type="ARBA" id="ARBA00022527"/>
    </source>
</evidence>
<dbReference type="PROSITE" id="PS50011">
    <property type="entry name" value="PROTEIN_KINASE_DOM"/>
    <property type="match status" value="1"/>
</dbReference>
<dbReference type="GO" id="GO:0005524">
    <property type="term" value="F:ATP binding"/>
    <property type="evidence" value="ECO:0007669"/>
    <property type="project" value="UniProtKB-KW"/>
</dbReference>
<dbReference type="GO" id="GO:0051082">
    <property type="term" value="F:unfolded protein binding"/>
    <property type="evidence" value="ECO:0007669"/>
    <property type="project" value="TreeGrafter"/>
</dbReference>
<dbReference type="InterPro" id="IPR008271">
    <property type="entry name" value="Ser/Thr_kinase_AS"/>
</dbReference>
<dbReference type="InterPro" id="IPR011009">
    <property type="entry name" value="Kinase-like_dom_sf"/>
</dbReference>
<dbReference type="PANTHER" id="PTHR13954">
    <property type="entry name" value="IRE1-RELATED"/>
    <property type="match status" value="1"/>
</dbReference>
<dbReference type="InterPro" id="IPR010513">
    <property type="entry name" value="KEN_dom"/>
</dbReference>
<sequence>MLHHTSLVLGFIATVLVCLVAAAAHHPDYQASPFPSQTPSPAQQPLAVGLPRSVRRKSTASAIPLPPPPHPPILAPPQEDFELDVLPFALVSTIDGALHAIDRETGDVKWTLRDGVEPLVGGGIYGRQDDVEYIVEPVSGNLYVFEGENEGTKGLPKVRKLPYSVEQLIDLSPFTFPHSPNRIFTGEKRTSLLSLDLRTGQQLDCFNAHGPHDNLSSPGICDNDILDDLEGRPRRDTLFIGRTDYKLTIHAPPTTVDPHSPTATMSAAKNRGVQEITYSTYQPNSYDRTVADFWARTGKQSWVDEGRIRIELGFDGDCIGVQNGQGKRWHTDLGSVGVAVYDVVLSHSSHSSNPVIVPQPKVELASLLMAPDVDDPARERYEELLRKPPTTYIGSVPGGPALDDPPSKVPKLSAPKSPRPLLFAQSSNSYPLINFAHAPRPGTLINGSFPLSDGDGISDVPEDEHHITRYLIDPPREEASTIDPPMDLHPGVATGWAFKWWWLVMFEIVAVFWLGIGIYRWAFTKATALANSGAKTAEATALVSATSDVGEKGATTPVVRFEALPDTGSVSPNDGSTPPKKKNTRRRVRGKKKRRNSVGPQLDRDEDEGDDDEDDKGETTADERPTGSSGSNGSAVNGNGSGGSSSFMMIEKPLPAIPRTLSAPALQDEQERLAISDTVIGYGSHGTVVLKGTWGGRPVAVKRLLSDFVRLASQEVKLLQASDDHPNVIRYYCQERRDNFLYIALDLCQASLADLIETPNVYLELASALDRKKALQQITSGVKHLHSMKIIHRDIKPQNVLVSKAKNGSLRMLVSDFGLARRLEQGQSSFAPTANNLAGSLGWRAPECIRGQVKLNEGFDPVLSCGSAGSTASSTGSLPDLLVMSDGSEVVKGVPRARLTKAVDLFALGCLYFWILMGGEHPYGETYNREANIVKGEAVNMEHLSILGEEGVEAQHLIGLLLSAEPSERPDTSECLIHPFFWTPAKRLAFLCDASDRFEIMEPEETTLALLEKNADQVVGKNWYSKMDRVFTSSLGKYRKYKGESVRDLLRAMRNKKHHYQDMDASAQKHMGALPAGFLNYFTTKFPRLFLHVHGVVRDSRLRSEPMFATEYFIQEKE</sequence>
<keyword evidence="5" id="KW-0812">Transmembrane</keyword>
<proteinExistence type="predicted"/>
<protein>
    <recommendedName>
        <fullName evidence="2">non-specific serine/threonine protein kinase</fullName>
        <ecNumber evidence="2">2.7.11.1</ecNumber>
    </recommendedName>
</protein>
<feature type="domain" description="Protein kinase" evidence="14">
    <location>
        <begin position="674"/>
        <end position="981"/>
    </location>
</feature>
<feature type="region of interest" description="Disordered" evidence="12">
    <location>
        <begin position="561"/>
        <end position="648"/>
    </location>
</feature>
<dbReference type="GO" id="GO:0004521">
    <property type="term" value="F:RNA endonuclease activity"/>
    <property type="evidence" value="ECO:0007669"/>
    <property type="project" value="InterPro"/>
</dbReference>
<feature type="region of interest" description="Disordered" evidence="12">
    <location>
        <begin position="388"/>
        <end position="414"/>
    </location>
</feature>
<dbReference type="SMART" id="SM00564">
    <property type="entry name" value="PQQ"/>
    <property type="match status" value="2"/>
</dbReference>
<evidence type="ECO:0000256" key="12">
    <source>
        <dbReference type="SAM" id="MobiDB-lite"/>
    </source>
</evidence>
<feature type="compositionally biased region" description="Basic residues" evidence="12">
    <location>
        <begin position="579"/>
        <end position="596"/>
    </location>
</feature>
<dbReference type="Pfam" id="PF06479">
    <property type="entry name" value="Ribonuc_2-5A"/>
    <property type="match status" value="1"/>
</dbReference>
<dbReference type="OrthoDB" id="63989at2759"/>
<reference evidence="16 17" key="1">
    <citation type="submission" date="2015-03" db="EMBL/GenBank/DDBJ databases">
        <title>Genomics and transcriptomics of the oil-accumulating basidiomycete yeast T. oleaginosus allow insights into substrate utilization and the diverse evolutionary trajectories of mating systems in fungi.</title>
        <authorList>
            <consortium name="DOE Joint Genome Institute"/>
            <person name="Kourist R."/>
            <person name="Kracht O."/>
            <person name="Bracharz F."/>
            <person name="Lipzen A."/>
            <person name="Nolan M."/>
            <person name="Ohm R."/>
            <person name="Grigoriev I."/>
            <person name="Sun S."/>
            <person name="Heitman J."/>
            <person name="Bruck T."/>
            <person name="Nowrousian M."/>
        </authorList>
    </citation>
    <scope>NUCLEOTIDE SEQUENCE [LARGE SCALE GENOMIC DNA]</scope>
    <source>
        <strain evidence="16 17">IBC0246</strain>
    </source>
</reference>
<evidence type="ECO:0000313" key="16">
    <source>
        <dbReference type="EMBL" id="KLT41977.1"/>
    </source>
</evidence>
<evidence type="ECO:0000256" key="5">
    <source>
        <dbReference type="ARBA" id="ARBA00022692"/>
    </source>
</evidence>
<evidence type="ECO:0000259" key="15">
    <source>
        <dbReference type="PROSITE" id="PS51392"/>
    </source>
</evidence>
<dbReference type="Gene3D" id="1.20.1440.180">
    <property type="entry name" value="KEN domain"/>
    <property type="match status" value="1"/>
</dbReference>
<evidence type="ECO:0000256" key="1">
    <source>
        <dbReference type="ARBA" id="ARBA00004479"/>
    </source>
</evidence>
<keyword evidence="11" id="KW-0472">Membrane</keyword>
<evidence type="ECO:0000256" key="2">
    <source>
        <dbReference type="ARBA" id="ARBA00012513"/>
    </source>
</evidence>
<evidence type="ECO:0000256" key="7">
    <source>
        <dbReference type="ARBA" id="ARBA00022741"/>
    </source>
</evidence>
<gene>
    <name evidence="16" type="ORF">CC85DRAFT_275074</name>
</gene>
<dbReference type="GO" id="GO:1990604">
    <property type="term" value="C:IRE1-TRAF2-ASK1 complex"/>
    <property type="evidence" value="ECO:0007669"/>
    <property type="project" value="TreeGrafter"/>
</dbReference>
<dbReference type="Gene3D" id="1.10.510.10">
    <property type="entry name" value="Transferase(Phosphotransferase) domain 1"/>
    <property type="match status" value="1"/>
</dbReference>
<dbReference type="InterPro" id="IPR011047">
    <property type="entry name" value="Quinoprotein_ADH-like_sf"/>
</dbReference>
<dbReference type="InterPro" id="IPR038357">
    <property type="entry name" value="KEN_sf"/>
</dbReference>
<feature type="chain" id="PRO_5005246074" description="non-specific serine/threonine protein kinase" evidence="13">
    <location>
        <begin position="25"/>
        <end position="1118"/>
    </location>
</feature>
<feature type="compositionally biased region" description="Acidic residues" evidence="12">
    <location>
        <begin position="604"/>
        <end position="616"/>
    </location>
</feature>
<evidence type="ECO:0000256" key="10">
    <source>
        <dbReference type="ARBA" id="ARBA00022989"/>
    </source>
</evidence>
<dbReference type="PROSITE" id="PS51392">
    <property type="entry name" value="KEN"/>
    <property type="match status" value="1"/>
</dbReference>
<dbReference type="GeneID" id="28981997"/>
<evidence type="ECO:0000259" key="14">
    <source>
        <dbReference type="PROSITE" id="PS50011"/>
    </source>
</evidence>
<dbReference type="GO" id="GO:0006397">
    <property type="term" value="P:mRNA processing"/>
    <property type="evidence" value="ECO:0007669"/>
    <property type="project" value="InterPro"/>
</dbReference>